<dbReference type="GO" id="GO:0008270">
    <property type="term" value="F:zinc ion binding"/>
    <property type="evidence" value="ECO:0007669"/>
    <property type="project" value="UniProtKB-KW"/>
</dbReference>
<evidence type="ECO:0000313" key="11">
    <source>
        <dbReference type="Proteomes" id="UP000054481"/>
    </source>
</evidence>
<feature type="region of interest" description="Disordered" evidence="7">
    <location>
        <begin position="241"/>
        <end position="271"/>
    </location>
</feature>
<dbReference type="GO" id="GO:0000978">
    <property type="term" value="F:RNA polymerase II cis-regulatory region sequence-specific DNA binding"/>
    <property type="evidence" value="ECO:0007669"/>
    <property type="project" value="TreeGrafter"/>
</dbReference>
<evidence type="ECO:0000256" key="2">
    <source>
        <dbReference type="ARBA" id="ARBA00022737"/>
    </source>
</evidence>
<feature type="domain" description="C2H2-type" evidence="9">
    <location>
        <begin position="551"/>
        <end position="581"/>
    </location>
</feature>
<dbReference type="GO" id="GO:0000785">
    <property type="term" value="C:chromatin"/>
    <property type="evidence" value="ECO:0007669"/>
    <property type="project" value="TreeGrafter"/>
</dbReference>
<feature type="compositionally biased region" description="Polar residues" evidence="7">
    <location>
        <begin position="289"/>
        <end position="305"/>
    </location>
</feature>
<feature type="transmembrane region" description="Helical" evidence="8">
    <location>
        <begin position="28"/>
        <end position="55"/>
    </location>
</feature>
<evidence type="ECO:0000256" key="8">
    <source>
        <dbReference type="SAM" id="Phobius"/>
    </source>
</evidence>
<reference evidence="10 11" key="1">
    <citation type="journal article" date="2014" name="Genome Biol. Evol.">
        <title>Comparative genomics and transcriptomics analyses reveal divergent lifestyle features of nematode endoparasitic fungus Hirsutella minnesotensis.</title>
        <authorList>
            <person name="Lai Y."/>
            <person name="Liu K."/>
            <person name="Zhang X."/>
            <person name="Zhang X."/>
            <person name="Li K."/>
            <person name="Wang N."/>
            <person name="Shu C."/>
            <person name="Wu Y."/>
            <person name="Wang C."/>
            <person name="Bushley K.E."/>
            <person name="Xiang M."/>
            <person name="Liu X."/>
        </authorList>
    </citation>
    <scope>NUCLEOTIDE SEQUENCE [LARGE SCALE GENOMIC DNA]</scope>
    <source>
        <strain evidence="10 11">3608</strain>
    </source>
</reference>
<dbReference type="InterPro" id="IPR036236">
    <property type="entry name" value="Znf_C2H2_sf"/>
</dbReference>
<dbReference type="OrthoDB" id="6365676at2759"/>
<evidence type="ECO:0000256" key="5">
    <source>
        <dbReference type="ARBA" id="ARBA00044085"/>
    </source>
</evidence>
<keyword evidence="8" id="KW-0472">Membrane</keyword>
<protein>
    <recommendedName>
        <fullName evidence="5">C2H2 type master regulator of conidiophore development brlA</fullName>
    </recommendedName>
</protein>
<dbReference type="Proteomes" id="UP000054481">
    <property type="component" value="Unassembled WGS sequence"/>
</dbReference>
<name>A0A0F7ZPM8_9HYPO</name>
<dbReference type="PROSITE" id="PS50157">
    <property type="entry name" value="ZINC_FINGER_C2H2_2"/>
    <property type="match status" value="2"/>
</dbReference>
<evidence type="ECO:0000256" key="6">
    <source>
        <dbReference type="PROSITE-ProRule" id="PRU00042"/>
    </source>
</evidence>
<keyword evidence="4" id="KW-0862">Zinc</keyword>
<dbReference type="GO" id="GO:0005667">
    <property type="term" value="C:transcription regulator complex"/>
    <property type="evidence" value="ECO:0007669"/>
    <property type="project" value="TreeGrafter"/>
</dbReference>
<dbReference type="EMBL" id="KQ030515">
    <property type="protein sequence ID" value="KJZ75775.1"/>
    <property type="molecule type" value="Genomic_DNA"/>
</dbReference>
<evidence type="ECO:0000313" key="10">
    <source>
        <dbReference type="EMBL" id="KJZ75775.1"/>
    </source>
</evidence>
<dbReference type="PANTHER" id="PTHR14003:SF19">
    <property type="entry name" value="YY2 TRANSCRIPTION FACTOR"/>
    <property type="match status" value="1"/>
</dbReference>
<feature type="compositionally biased region" description="Polar residues" evidence="7">
    <location>
        <begin position="455"/>
        <end position="471"/>
    </location>
</feature>
<feature type="region of interest" description="Disordered" evidence="7">
    <location>
        <begin position="289"/>
        <end position="353"/>
    </location>
</feature>
<dbReference type="Gene3D" id="3.30.160.60">
    <property type="entry name" value="Classic Zinc Finger"/>
    <property type="match status" value="2"/>
</dbReference>
<keyword evidence="8" id="KW-1133">Transmembrane helix</keyword>
<keyword evidence="11" id="KW-1185">Reference proteome</keyword>
<feature type="region of interest" description="Disordered" evidence="7">
    <location>
        <begin position="66"/>
        <end position="98"/>
    </location>
</feature>
<evidence type="ECO:0000256" key="4">
    <source>
        <dbReference type="ARBA" id="ARBA00022833"/>
    </source>
</evidence>
<evidence type="ECO:0000256" key="7">
    <source>
        <dbReference type="SAM" id="MobiDB-lite"/>
    </source>
</evidence>
<dbReference type="PANTHER" id="PTHR14003">
    <property type="entry name" value="TRANSCRIPTIONAL REPRESSOR PROTEIN YY"/>
    <property type="match status" value="1"/>
</dbReference>
<keyword evidence="1" id="KW-0479">Metal-binding</keyword>
<accession>A0A0F7ZPM8</accession>
<proteinExistence type="predicted"/>
<dbReference type="PROSITE" id="PS00028">
    <property type="entry name" value="ZINC_FINGER_C2H2_1"/>
    <property type="match status" value="2"/>
</dbReference>
<feature type="region of interest" description="Disordered" evidence="7">
    <location>
        <begin position="400"/>
        <end position="515"/>
    </location>
</feature>
<gene>
    <name evidence="10" type="ORF">HIM_04932</name>
</gene>
<dbReference type="GO" id="GO:0000981">
    <property type="term" value="F:DNA-binding transcription factor activity, RNA polymerase II-specific"/>
    <property type="evidence" value="ECO:0007669"/>
    <property type="project" value="TreeGrafter"/>
</dbReference>
<keyword evidence="2" id="KW-0677">Repeat</keyword>
<evidence type="ECO:0000256" key="3">
    <source>
        <dbReference type="ARBA" id="ARBA00022771"/>
    </source>
</evidence>
<sequence length="633" mass="68535">MPLRMRGEAAAASFPTRTLLKRHMSDGAIAGTVVGVVVGVALLALCLYPVILFLFKRRRQGQSPNLNIENGHAAPNDAQAPPETGQHRRLSSNDSLKQDGELSRGAIHAAPANKEWGWTPRSEPLGQPVNGHSLTWPISPGDLQAAANASIPATIQSPPNEYGLHSSLSPTPFYAGEYMPVSEVRDDQPGVLRGTSADYYSPSIPSEAFGMVAMPVDAPTQLSSESRSSSMKIHVKSIFGRTGRQDRIADSQPSPVGTTRLHHTSPFAPVPYDGIIPQQTVDHGMTIESTVAPSSTPAGPTTFPSETPDKAQAESHAPVPRTPPEPTQLERSFQPSPPSPFYPAPGTVNPMDIMPASTETEVWHRTEHELSATYNPRPNPDPLPQAKQTGYENNHAQYAFSVTSPSPPTAAPSKTFPDIAPAPPPIAEAQVDQDGPLPPDFAMGEAHAQNHERTSIATDSSENPNRLSDQSPAFPGPGSTDLSSHETPSTQVDSPSPGSLNSSDFRHSVSPQSMASTVRPGVFHCDEPGCQQVFDQPHKLKHHQRYHSKDHKCPYANCGKGFGTKTHLQRHINDRHEKKKKFHCSVSGCDYSRAGGKAFPRKDNWKRHMTKIHNMDQANLPEPVEIDQEMSGV</sequence>
<feature type="compositionally biased region" description="Polar residues" evidence="7">
    <location>
        <begin position="480"/>
        <end position="515"/>
    </location>
</feature>
<evidence type="ECO:0000256" key="1">
    <source>
        <dbReference type="ARBA" id="ARBA00022723"/>
    </source>
</evidence>
<organism evidence="10 11">
    <name type="scientific">Hirsutella minnesotensis 3608</name>
    <dbReference type="NCBI Taxonomy" id="1043627"/>
    <lineage>
        <taxon>Eukaryota</taxon>
        <taxon>Fungi</taxon>
        <taxon>Dikarya</taxon>
        <taxon>Ascomycota</taxon>
        <taxon>Pezizomycotina</taxon>
        <taxon>Sordariomycetes</taxon>
        <taxon>Hypocreomycetidae</taxon>
        <taxon>Hypocreales</taxon>
        <taxon>Ophiocordycipitaceae</taxon>
        <taxon>Hirsutella</taxon>
    </lineage>
</organism>
<dbReference type="Pfam" id="PF00096">
    <property type="entry name" value="zf-C2H2"/>
    <property type="match status" value="1"/>
</dbReference>
<dbReference type="AlphaFoldDB" id="A0A0F7ZPM8"/>
<dbReference type="SUPFAM" id="SSF57667">
    <property type="entry name" value="beta-beta-alpha zinc fingers"/>
    <property type="match status" value="1"/>
</dbReference>
<dbReference type="SMART" id="SM00355">
    <property type="entry name" value="ZnF_C2H2"/>
    <property type="match status" value="3"/>
</dbReference>
<feature type="domain" description="C2H2-type" evidence="9">
    <location>
        <begin position="523"/>
        <end position="552"/>
    </location>
</feature>
<dbReference type="InterPro" id="IPR013087">
    <property type="entry name" value="Znf_C2H2_type"/>
</dbReference>
<keyword evidence="3 6" id="KW-0863">Zinc-finger</keyword>
<keyword evidence="8" id="KW-0812">Transmembrane</keyword>
<evidence type="ECO:0000259" key="9">
    <source>
        <dbReference type="PROSITE" id="PS50157"/>
    </source>
</evidence>